<comment type="caution">
    <text evidence="1">The sequence shown here is derived from an EMBL/GenBank/DDBJ whole genome shotgun (WGS) entry which is preliminary data.</text>
</comment>
<reference evidence="1 2" key="1">
    <citation type="submission" date="2017-06" db="EMBL/GenBank/DDBJ databases">
        <authorList>
            <person name="Swanenburg J."/>
            <person name="Kort R."/>
        </authorList>
    </citation>
    <scope>NUCLEOTIDE SEQUENCE [LARGE SCALE GENOMIC DNA]</scope>
    <source>
        <strain evidence="1 2">RL05</strain>
    </source>
</reference>
<dbReference type="EMBL" id="NKLP01000306">
    <property type="protein sequence ID" value="TDN28250.1"/>
    <property type="molecule type" value="Genomic_DNA"/>
</dbReference>
<organism evidence="1 2">
    <name type="scientific">Lactobacillus crispatus</name>
    <dbReference type="NCBI Taxonomy" id="47770"/>
    <lineage>
        <taxon>Bacteria</taxon>
        <taxon>Bacillati</taxon>
        <taxon>Bacillota</taxon>
        <taxon>Bacilli</taxon>
        <taxon>Lactobacillales</taxon>
        <taxon>Lactobacillaceae</taxon>
        <taxon>Lactobacillus</taxon>
    </lineage>
</organism>
<gene>
    <name evidence="1" type="ORF">CEE75_13305</name>
</gene>
<protein>
    <submittedName>
        <fullName evidence="1">Uncharacterized protein</fullName>
    </submittedName>
</protein>
<proteinExistence type="predicted"/>
<dbReference type="AlphaFoldDB" id="A0A4R6CPY5"/>
<evidence type="ECO:0000313" key="1">
    <source>
        <dbReference type="EMBL" id="TDN28250.1"/>
    </source>
</evidence>
<dbReference type="Proteomes" id="UP000295195">
    <property type="component" value="Unassembled WGS sequence"/>
</dbReference>
<name>A0A4R6CPY5_9LACO</name>
<dbReference type="RefSeq" id="WP_133476853.1">
    <property type="nucleotide sequence ID" value="NZ_JABERQ010000062.1"/>
</dbReference>
<accession>A0A4R6CPY5</accession>
<sequence>MNNQRFILGDYFQQPPVYYHATFDHLSHYLKNDRYQAVILLLNLYLVDAKDHEIEFHRTDTPHDAKDKTWVADHIWLDVNHSFFKSIPQELLYGDEIYFKADVEQYPISREDVLRKRNFIWSKTQELNNSIFQNWRAMRKRYKGEQYSIKLASIKAQIKANNAIASQQQKKIKLVDYGLTGIRDIHVAKYLLVVQYKTFHRIHYNLRKLKINDYSKWLSRRTIQYKALKQNKK</sequence>
<evidence type="ECO:0000313" key="2">
    <source>
        <dbReference type="Proteomes" id="UP000295195"/>
    </source>
</evidence>